<evidence type="ECO:0000313" key="9">
    <source>
        <dbReference type="Proteomes" id="UP000549394"/>
    </source>
</evidence>
<keyword evidence="3" id="KW-0963">Cytoplasm</keyword>
<name>A0A7I8W2I9_9ANNE</name>
<accession>A0A7I8W2I9</accession>
<comment type="subcellular location">
    <subcellularLocation>
        <location evidence="2">Cytoplasm</location>
    </subcellularLocation>
    <subcellularLocation>
        <location evidence="1">Endoplasmic reticulum</location>
    </subcellularLocation>
</comment>
<dbReference type="Pfam" id="PF00789">
    <property type="entry name" value="UBX"/>
    <property type="match status" value="1"/>
</dbReference>
<dbReference type="AlphaFoldDB" id="A0A7I8W2I9"/>
<dbReference type="EMBL" id="CAJFCJ010000017">
    <property type="protein sequence ID" value="CAD5122402.1"/>
    <property type="molecule type" value="Genomic_DNA"/>
</dbReference>
<dbReference type="GO" id="GO:0005783">
    <property type="term" value="C:endoplasmic reticulum"/>
    <property type="evidence" value="ECO:0007669"/>
    <property type="project" value="UniProtKB-SubCell"/>
</dbReference>
<evidence type="ECO:0000256" key="6">
    <source>
        <dbReference type="SAM" id="MobiDB-lite"/>
    </source>
</evidence>
<proteinExistence type="predicted"/>
<organism evidence="8 9">
    <name type="scientific">Dimorphilus gyrociliatus</name>
    <dbReference type="NCBI Taxonomy" id="2664684"/>
    <lineage>
        <taxon>Eukaryota</taxon>
        <taxon>Metazoa</taxon>
        <taxon>Spiralia</taxon>
        <taxon>Lophotrochozoa</taxon>
        <taxon>Annelida</taxon>
        <taxon>Polychaeta</taxon>
        <taxon>Polychaeta incertae sedis</taxon>
        <taxon>Dinophilidae</taxon>
        <taxon>Dimorphilus</taxon>
    </lineage>
</organism>
<dbReference type="PANTHER" id="PTHR23322">
    <property type="entry name" value="FAS-ASSOCIATED PROTEIN"/>
    <property type="match status" value="1"/>
</dbReference>
<evidence type="ECO:0000259" key="7">
    <source>
        <dbReference type="PROSITE" id="PS50033"/>
    </source>
</evidence>
<dbReference type="Gene3D" id="3.10.20.90">
    <property type="entry name" value="Phosphatidylinositol 3-kinase Catalytic Subunit, Chain A, domain 1"/>
    <property type="match status" value="1"/>
</dbReference>
<dbReference type="GO" id="GO:0036503">
    <property type="term" value="P:ERAD pathway"/>
    <property type="evidence" value="ECO:0007669"/>
    <property type="project" value="TreeGrafter"/>
</dbReference>
<dbReference type="PROSITE" id="PS50033">
    <property type="entry name" value="UBX"/>
    <property type="match status" value="1"/>
</dbReference>
<feature type="region of interest" description="Disordered" evidence="6">
    <location>
        <begin position="263"/>
        <end position="305"/>
    </location>
</feature>
<dbReference type="SUPFAM" id="SSF52833">
    <property type="entry name" value="Thioredoxin-like"/>
    <property type="match status" value="1"/>
</dbReference>
<dbReference type="SMART" id="SM00594">
    <property type="entry name" value="UAS"/>
    <property type="match status" value="1"/>
</dbReference>
<keyword evidence="4" id="KW-0256">Endoplasmic reticulum</keyword>
<evidence type="ECO:0000256" key="3">
    <source>
        <dbReference type="ARBA" id="ARBA00022490"/>
    </source>
</evidence>
<dbReference type="Proteomes" id="UP000549394">
    <property type="component" value="Unassembled WGS sequence"/>
</dbReference>
<keyword evidence="5" id="KW-0175">Coiled coil</keyword>
<dbReference type="OrthoDB" id="1026733at2759"/>
<dbReference type="SUPFAM" id="SSF54236">
    <property type="entry name" value="Ubiquitin-like"/>
    <property type="match status" value="1"/>
</dbReference>
<comment type="caution">
    <text evidence="8">The sequence shown here is derived from an EMBL/GenBank/DDBJ whole genome shotgun (WGS) entry which is preliminary data.</text>
</comment>
<evidence type="ECO:0000313" key="8">
    <source>
        <dbReference type="EMBL" id="CAD5122402.1"/>
    </source>
</evidence>
<dbReference type="InterPro" id="IPR001012">
    <property type="entry name" value="UBX_dom"/>
</dbReference>
<dbReference type="InterPro" id="IPR049483">
    <property type="entry name" value="FAF1_2-like_UAS"/>
</dbReference>
<dbReference type="Gene3D" id="3.40.30.10">
    <property type="entry name" value="Glutaredoxin"/>
    <property type="match status" value="1"/>
</dbReference>
<reference evidence="8 9" key="1">
    <citation type="submission" date="2020-08" db="EMBL/GenBank/DDBJ databases">
        <authorList>
            <person name="Hejnol A."/>
        </authorList>
    </citation>
    <scope>NUCLEOTIDE SEQUENCE [LARGE SCALE GENOMIC DNA]</scope>
</reference>
<dbReference type="PANTHER" id="PTHR23322:SF1">
    <property type="entry name" value="FAS-ASSOCIATED FACTOR 2"/>
    <property type="match status" value="1"/>
</dbReference>
<evidence type="ECO:0000256" key="4">
    <source>
        <dbReference type="ARBA" id="ARBA00022824"/>
    </source>
</evidence>
<sequence length="397" mass="46188">MANDEDLSSEQTDKLVQFQDITGIEDMERCREVLQDNDWNLERAVQRHLGDTTSDTTERFYPEPTLEINPEVRLLRPDVRRAVTDADGDVRRFIREFDEKYGENHPSFYSSSYSSAIRSAKQNLQFLIVYLHSDKHSDTDSFCSDVICSETIRTWFQRRNAMFWGCSVELPEGHRVSGILRENVYPFLAVIVLKENKMMVVGRMEGFCSADVLVERLDTVVESNEASLIAEMAARQERARAADLREQQDEAYLATLRADQEKERLKRQEQEQEERLRNEQAEKEMQLVNRKKKAEESLSPEPTNSEDSIKVILKLPEGPRIERKFDKKHNLSELHDFVLSRNDMPDSFELLTNFPTKVILRSENAENCNEYERLKSITFEEAQITGTTLLFVRDLDA</sequence>
<evidence type="ECO:0000256" key="1">
    <source>
        <dbReference type="ARBA" id="ARBA00004240"/>
    </source>
</evidence>
<keyword evidence="9" id="KW-1185">Reference proteome</keyword>
<gene>
    <name evidence="8" type="ORF">DGYR_LOCUS10218</name>
</gene>
<feature type="domain" description="UBX" evidence="7">
    <location>
        <begin position="304"/>
        <end position="392"/>
    </location>
</feature>
<dbReference type="Pfam" id="PF21021">
    <property type="entry name" value="FAF1"/>
    <property type="match status" value="1"/>
</dbReference>
<dbReference type="InterPro" id="IPR009060">
    <property type="entry name" value="UBA-like_sf"/>
</dbReference>
<dbReference type="Pfam" id="PF22566">
    <property type="entry name" value="UBA_8"/>
    <property type="match status" value="1"/>
</dbReference>
<evidence type="ECO:0000256" key="2">
    <source>
        <dbReference type="ARBA" id="ARBA00004496"/>
    </source>
</evidence>
<dbReference type="InterPro" id="IPR006577">
    <property type="entry name" value="UAS"/>
</dbReference>
<dbReference type="InterPro" id="IPR050730">
    <property type="entry name" value="UBX_domain-protein"/>
</dbReference>
<dbReference type="Gene3D" id="1.10.8.10">
    <property type="entry name" value="DNA helicase RuvA subunit, C-terminal domain"/>
    <property type="match status" value="1"/>
</dbReference>
<dbReference type="InterPro" id="IPR029071">
    <property type="entry name" value="Ubiquitin-like_domsf"/>
</dbReference>
<feature type="compositionally biased region" description="Basic and acidic residues" evidence="6">
    <location>
        <begin position="263"/>
        <end position="285"/>
    </location>
</feature>
<dbReference type="GO" id="GO:0043130">
    <property type="term" value="F:ubiquitin binding"/>
    <property type="evidence" value="ECO:0007669"/>
    <property type="project" value="TreeGrafter"/>
</dbReference>
<protein>
    <submittedName>
        <fullName evidence="8">DgyrCDS10831</fullName>
    </submittedName>
</protein>
<dbReference type="InterPro" id="IPR036249">
    <property type="entry name" value="Thioredoxin-like_sf"/>
</dbReference>
<dbReference type="SUPFAM" id="SSF46934">
    <property type="entry name" value="UBA-like"/>
    <property type="match status" value="1"/>
</dbReference>
<dbReference type="InterPro" id="IPR054109">
    <property type="entry name" value="UBA_8"/>
</dbReference>
<evidence type="ECO:0000256" key="5">
    <source>
        <dbReference type="ARBA" id="ARBA00023054"/>
    </source>
</evidence>